<comment type="caution">
    <text evidence="2">The sequence shown here is derived from an EMBL/GenBank/DDBJ whole genome shotgun (WGS) entry which is preliminary data.</text>
</comment>
<reference evidence="2 3" key="1">
    <citation type="submission" date="2011-08" db="EMBL/GenBank/DDBJ databases">
        <title>The Genome Sequence of Johnsonella ignava ATCC 51276.</title>
        <authorList>
            <consortium name="The Broad Institute Genome Sequencing Platform"/>
            <person name="Earl A."/>
            <person name="Ward D."/>
            <person name="Feldgarden M."/>
            <person name="Gevers D."/>
            <person name="Izard J."/>
            <person name="Blanton J.M."/>
            <person name="Baranova O.V."/>
            <person name="Dewhirst F.E."/>
            <person name="Young S.K."/>
            <person name="Zeng Q."/>
            <person name="Gargeya S."/>
            <person name="Fitzgerald M."/>
            <person name="Haas B."/>
            <person name="Abouelleil A."/>
            <person name="Alvarado L."/>
            <person name="Arachchi H.M."/>
            <person name="Berlin A."/>
            <person name="Brown A."/>
            <person name="Chapman S.B."/>
            <person name="Chen Z."/>
            <person name="Dunbar C."/>
            <person name="Freedman E."/>
            <person name="Gearin G."/>
            <person name="Gellesch M."/>
            <person name="Goldberg J."/>
            <person name="Griggs A."/>
            <person name="Gujja S."/>
            <person name="Heiman D."/>
            <person name="Howarth C."/>
            <person name="Larson L."/>
            <person name="Lui A."/>
            <person name="MacDonald P.J.P."/>
            <person name="Montmayeur A."/>
            <person name="Murphy C."/>
            <person name="Neiman D."/>
            <person name="Pearson M."/>
            <person name="Priest M."/>
            <person name="Roberts A."/>
            <person name="Saif S."/>
            <person name="Shea T."/>
            <person name="Shenoy N."/>
            <person name="Sisk P."/>
            <person name="Stolte C."/>
            <person name="Sykes S."/>
            <person name="Wortman J."/>
            <person name="Nusbaum C."/>
            <person name="Birren B."/>
        </authorList>
    </citation>
    <scope>NUCLEOTIDE SEQUENCE [LARGE SCALE GENOMIC DNA]</scope>
    <source>
        <strain evidence="2 3">ATCC 51276</strain>
    </source>
</reference>
<dbReference type="HOGENOM" id="CLU_694066_0_0_9"/>
<name>G5GH94_9FIRM</name>
<dbReference type="Proteomes" id="UP000003011">
    <property type="component" value="Unassembled WGS sequence"/>
</dbReference>
<evidence type="ECO:0008006" key="4">
    <source>
        <dbReference type="Google" id="ProtNLM"/>
    </source>
</evidence>
<feature type="coiled-coil region" evidence="1">
    <location>
        <begin position="184"/>
        <end position="246"/>
    </location>
</feature>
<evidence type="ECO:0000313" key="2">
    <source>
        <dbReference type="EMBL" id="EHI55891.1"/>
    </source>
</evidence>
<sequence length="414" mass="46195">MINVKYFKKSVSVVILITALTPILSMYVPQRVYAYIESAREPAETQKTQAQLNGYSEEAWAALMDNNLNYDEIDELVKNFNPSVSFAVDNYNKASYDILTNINELRAARMTMDELADLAKESNDLESYYMYKAQISAFNAMIKNMNKSRESLAKPISEGNKSINKARHQMSSAVKNVMISYKNIETQEETLNELVKLNKSLMAASEAMFKAGISINADYKKAQSEVESAQAQLTKLSATKEQLRRNLIMFCGWQPDAMPVIGDIPQPDISHIDQMNPDTDIVKAIGNNYILIEGRNTKSKKSLGSYNAKVLTVQEQEDKLKVKLHELYNKVLSAKTAYEAAKVAYEGAQLNRNAADTKLKVGTISQVQYIGEGLTFTQKKAELKSAELDLSLAIFEYDDAVAGNVSIDGDDSSQ</sequence>
<keyword evidence="3" id="KW-1185">Reference proteome</keyword>
<dbReference type="STRING" id="679200.HMPREF9333_00934"/>
<evidence type="ECO:0000313" key="3">
    <source>
        <dbReference type="Proteomes" id="UP000003011"/>
    </source>
</evidence>
<dbReference type="Gene3D" id="1.20.1600.10">
    <property type="entry name" value="Outer membrane efflux proteins (OEP)"/>
    <property type="match status" value="2"/>
</dbReference>
<dbReference type="AlphaFoldDB" id="G5GH94"/>
<dbReference type="SUPFAM" id="SSF56954">
    <property type="entry name" value="Outer membrane efflux proteins (OEP)"/>
    <property type="match status" value="1"/>
</dbReference>
<dbReference type="OrthoDB" id="2020175at2"/>
<dbReference type="eggNOG" id="ENOG502ZAZ5">
    <property type="taxonomic scope" value="Bacteria"/>
</dbReference>
<evidence type="ECO:0000256" key="1">
    <source>
        <dbReference type="SAM" id="Coils"/>
    </source>
</evidence>
<dbReference type="RefSeq" id="WP_005540247.1">
    <property type="nucleotide sequence ID" value="NZ_JH378831.1"/>
</dbReference>
<organism evidence="2 3">
    <name type="scientific">Johnsonella ignava ATCC 51276</name>
    <dbReference type="NCBI Taxonomy" id="679200"/>
    <lineage>
        <taxon>Bacteria</taxon>
        <taxon>Bacillati</taxon>
        <taxon>Bacillota</taxon>
        <taxon>Clostridia</taxon>
        <taxon>Lachnospirales</taxon>
        <taxon>Lachnospiraceae</taxon>
        <taxon>Johnsonella</taxon>
    </lineage>
</organism>
<dbReference type="EMBL" id="ACZL01000015">
    <property type="protein sequence ID" value="EHI55891.1"/>
    <property type="molecule type" value="Genomic_DNA"/>
</dbReference>
<proteinExistence type="predicted"/>
<protein>
    <recommendedName>
        <fullName evidence="4">Outer membrane efflux protein</fullName>
    </recommendedName>
</protein>
<accession>G5GH94</accession>
<keyword evidence="1" id="KW-0175">Coiled coil</keyword>
<dbReference type="GO" id="GO:0015562">
    <property type="term" value="F:efflux transmembrane transporter activity"/>
    <property type="evidence" value="ECO:0007669"/>
    <property type="project" value="InterPro"/>
</dbReference>
<gene>
    <name evidence="2" type="ORF">HMPREF9333_00934</name>
</gene>